<keyword evidence="3" id="KW-0812">Transmembrane</keyword>
<evidence type="ECO:0000313" key="4">
    <source>
        <dbReference type="EMBL" id="SFQ49514.1"/>
    </source>
</evidence>
<keyword evidence="3" id="KW-1133">Transmembrane helix</keyword>
<feature type="transmembrane region" description="Helical" evidence="3">
    <location>
        <begin position="15"/>
        <end position="35"/>
    </location>
</feature>
<keyword evidence="1" id="KW-0175">Coiled coil</keyword>
<feature type="region of interest" description="Disordered" evidence="2">
    <location>
        <begin position="89"/>
        <end position="115"/>
    </location>
</feature>
<protein>
    <submittedName>
        <fullName evidence="4">Uncharacterized protein</fullName>
    </submittedName>
</protein>
<feature type="coiled-coil region" evidence="1">
    <location>
        <begin position="117"/>
        <end position="144"/>
    </location>
</feature>
<organism evidence="4 5">
    <name type="scientific">Butyrivibrio proteoclasticus</name>
    <dbReference type="NCBI Taxonomy" id="43305"/>
    <lineage>
        <taxon>Bacteria</taxon>
        <taxon>Bacillati</taxon>
        <taxon>Bacillota</taxon>
        <taxon>Clostridia</taxon>
        <taxon>Lachnospirales</taxon>
        <taxon>Lachnospiraceae</taxon>
        <taxon>Butyrivibrio</taxon>
    </lineage>
</organism>
<evidence type="ECO:0000256" key="1">
    <source>
        <dbReference type="SAM" id="Coils"/>
    </source>
</evidence>
<sequence length="149" mass="17739">NHYFTVVSNAKKLDFFYVFWHFFYCFIYRHVLYCIHGDIGGDIMSIIHQKDKRSGITYVYECKSFWDKEKKQSRSKRTLIGRLNEETGEIIPTDGRGKKRSPNYVPSPDDYEMPKTMKGLKDEVRRLLEENAMLKQELKELKSKRTKQG</sequence>
<gene>
    <name evidence="4" type="ORF">SAMN04487928_1661</name>
</gene>
<reference evidence="5" key="1">
    <citation type="submission" date="2016-10" db="EMBL/GenBank/DDBJ databases">
        <authorList>
            <person name="Varghese N."/>
            <person name="Submissions S."/>
        </authorList>
    </citation>
    <scope>NUCLEOTIDE SEQUENCE [LARGE SCALE GENOMIC DNA]</scope>
    <source>
        <strain evidence="5">P18</strain>
    </source>
</reference>
<evidence type="ECO:0000256" key="3">
    <source>
        <dbReference type="SAM" id="Phobius"/>
    </source>
</evidence>
<keyword evidence="5" id="KW-1185">Reference proteome</keyword>
<keyword evidence="3" id="KW-0472">Membrane</keyword>
<name>A0A1I5YZ42_9FIRM</name>
<dbReference type="EMBL" id="FOXO01000066">
    <property type="protein sequence ID" value="SFQ49514.1"/>
    <property type="molecule type" value="Genomic_DNA"/>
</dbReference>
<dbReference type="Proteomes" id="UP000182624">
    <property type="component" value="Unassembled WGS sequence"/>
</dbReference>
<evidence type="ECO:0000313" key="5">
    <source>
        <dbReference type="Proteomes" id="UP000182624"/>
    </source>
</evidence>
<dbReference type="AlphaFoldDB" id="A0A1I5YZ42"/>
<evidence type="ECO:0000256" key="2">
    <source>
        <dbReference type="SAM" id="MobiDB-lite"/>
    </source>
</evidence>
<proteinExistence type="predicted"/>
<feature type="non-terminal residue" evidence="4">
    <location>
        <position position="1"/>
    </location>
</feature>
<accession>A0A1I5YZ42</accession>